<accession>A0A383A427</accession>
<organism evidence="2">
    <name type="scientific">marine metagenome</name>
    <dbReference type="NCBI Taxonomy" id="408172"/>
    <lineage>
        <taxon>unclassified sequences</taxon>
        <taxon>metagenomes</taxon>
        <taxon>ecological metagenomes</taxon>
    </lineage>
</organism>
<feature type="non-terminal residue" evidence="2">
    <location>
        <position position="1"/>
    </location>
</feature>
<sequence>AKRIFLDDNLYAGFDKYMSELMNAYPLLPASLSATLAQIIGHWNEIYPKSTNILVLLPALFVQCSFLKNNKSILLWLMFILLFTGRALVSGLVDGLVAMYFVTNCLIIYNLFFEENSIYGRNLQEINKNKNILFFLGIFCGIILSLLKNEGIVIVILLLLSAFLFKIYLKKKIRKREIIFGILVFIPVFVWKLLATYNGVYSAEYLGTGIVESVIGLNTFDRIILRLGEINNYKLLFKYLLLNEKFIIALLIF</sequence>
<keyword evidence="1" id="KW-0472">Membrane</keyword>
<reference evidence="2" key="1">
    <citation type="submission" date="2018-05" db="EMBL/GenBank/DDBJ databases">
        <authorList>
            <person name="Lanie J.A."/>
            <person name="Ng W.-L."/>
            <person name="Kazmierczak K.M."/>
            <person name="Andrzejewski T.M."/>
            <person name="Davidsen T.M."/>
            <person name="Wayne K.J."/>
            <person name="Tettelin H."/>
            <person name="Glass J.I."/>
            <person name="Rusch D."/>
            <person name="Podicherti R."/>
            <person name="Tsui H.-C.T."/>
            <person name="Winkler M.E."/>
        </authorList>
    </citation>
    <scope>NUCLEOTIDE SEQUENCE</scope>
</reference>
<keyword evidence="1" id="KW-0812">Transmembrane</keyword>
<feature type="transmembrane region" description="Helical" evidence="1">
    <location>
        <begin position="95"/>
        <end position="112"/>
    </location>
</feature>
<feature type="transmembrane region" description="Helical" evidence="1">
    <location>
        <begin position="132"/>
        <end position="147"/>
    </location>
</feature>
<dbReference type="EMBL" id="UINC01189051">
    <property type="protein sequence ID" value="SVE02567.1"/>
    <property type="molecule type" value="Genomic_DNA"/>
</dbReference>
<name>A0A383A427_9ZZZZ</name>
<evidence type="ECO:0000313" key="2">
    <source>
        <dbReference type="EMBL" id="SVE02567.1"/>
    </source>
</evidence>
<feature type="transmembrane region" description="Helical" evidence="1">
    <location>
        <begin position="178"/>
        <end position="197"/>
    </location>
</feature>
<evidence type="ECO:0008006" key="3">
    <source>
        <dbReference type="Google" id="ProtNLM"/>
    </source>
</evidence>
<dbReference type="AlphaFoldDB" id="A0A383A427"/>
<feature type="non-terminal residue" evidence="2">
    <location>
        <position position="253"/>
    </location>
</feature>
<evidence type="ECO:0000256" key="1">
    <source>
        <dbReference type="SAM" id="Phobius"/>
    </source>
</evidence>
<feature type="transmembrane region" description="Helical" evidence="1">
    <location>
        <begin position="153"/>
        <end position="169"/>
    </location>
</feature>
<proteinExistence type="predicted"/>
<feature type="transmembrane region" description="Helical" evidence="1">
    <location>
        <begin position="73"/>
        <end position="89"/>
    </location>
</feature>
<keyword evidence="1" id="KW-1133">Transmembrane helix</keyword>
<gene>
    <name evidence="2" type="ORF">METZ01_LOCUS455421</name>
</gene>
<protein>
    <recommendedName>
        <fullName evidence="3">Glycosyltransferase RgtA/B/C/D-like domain-containing protein</fullName>
    </recommendedName>
</protein>